<name>A0A834B2P5_9CHIR</name>
<proteinExistence type="predicted"/>
<dbReference type="AlphaFoldDB" id="A0A834B2P5"/>
<comment type="caution">
    <text evidence="2">The sequence shown here is derived from an EMBL/GenBank/DDBJ whole genome shotgun (WGS) entry which is preliminary data.</text>
</comment>
<dbReference type="Proteomes" id="UP000664940">
    <property type="component" value="Unassembled WGS sequence"/>
</dbReference>
<evidence type="ECO:0000313" key="3">
    <source>
        <dbReference type="Proteomes" id="UP000664940"/>
    </source>
</evidence>
<reference evidence="2 3" key="1">
    <citation type="journal article" date="2020" name="Nature">
        <title>Six reference-quality genomes reveal evolution of bat adaptations.</title>
        <authorList>
            <person name="Jebb D."/>
            <person name="Huang Z."/>
            <person name="Pippel M."/>
            <person name="Hughes G.M."/>
            <person name="Lavrichenko K."/>
            <person name="Devanna P."/>
            <person name="Winkler S."/>
            <person name="Jermiin L.S."/>
            <person name="Skirmuntt E.C."/>
            <person name="Katzourakis A."/>
            <person name="Burkitt-Gray L."/>
            <person name="Ray D.A."/>
            <person name="Sullivan K.A.M."/>
            <person name="Roscito J.G."/>
            <person name="Kirilenko B.M."/>
            <person name="Davalos L.M."/>
            <person name="Corthals A.P."/>
            <person name="Power M.L."/>
            <person name="Jones G."/>
            <person name="Ransome R.D."/>
            <person name="Dechmann D.K.N."/>
            <person name="Locatelli A.G."/>
            <person name="Puechmaille S.J."/>
            <person name="Fedrigo O."/>
            <person name="Jarvis E.D."/>
            <person name="Hiller M."/>
            <person name="Vernes S.C."/>
            <person name="Myers E.W."/>
            <person name="Teeling E.C."/>
        </authorList>
    </citation>
    <scope>NUCLEOTIDE SEQUENCE [LARGE SCALE GENOMIC DNA]</scope>
    <source>
        <strain evidence="2">Bat1K_MPI-CBG_1</strain>
    </source>
</reference>
<protein>
    <submittedName>
        <fullName evidence="2">Uncharacterized protein</fullName>
    </submittedName>
</protein>
<dbReference type="EMBL" id="JABVXQ010000003">
    <property type="protein sequence ID" value="KAF6120050.1"/>
    <property type="molecule type" value="Genomic_DNA"/>
</dbReference>
<feature type="region of interest" description="Disordered" evidence="1">
    <location>
        <begin position="1"/>
        <end position="85"/>
    </location>
</feature>
<gene>
    <name evidence="2" type="ORF">HJG60_010376</name>
</gene>
<evidence type="ECO:0000256" key="1">
    <source>
        <dbReference type="SAM" id="MobiDB-lite"/>
    </source>
</evidence>
<organism evidence="2 3">
    <name type="scientific">Phyllostomus discolor</name>
    <name type="common">pale spear-nosed bat</name>
    <dbReference type="NCBI Taxonomy" id="89673"/>
    <lineage>
        <taxon>Eukaryota</taxon>
        <taxon>Metazoa</taxon>
        <taxon>Chordata</taxon>
        <taxon>Craniata</taxon>
        <taxon>Vertebrata</taxon>
        <taxon>Euteleostomi</taxon>
        <taxon>Mammalia</taxon>
        <taxon>Eutheria</taxon>
        <taxon>Laurasiatheria</taxon>
        <taxon>Chiroptera</taxon>
        <taxon>Yangochiroptera</taxon>
        <taxon>Phyllostomidae</taxon>
        <taxon>Phyllostominae</taxon>
        <taxon>Phyllostomus</taxon>
    </lineage>
</organism>
<feature type="region of interest" description="Disordered" evidence="1">
    <location>
        <begin position="170"/>
        <end position="200"/>
    </location>
</feature>
<sequence length="200" mass="21828">MPFPLGPRRRNLQTAPATSYAARSRCQVASRSRRRAVKGIPGLSRLPPTVGGHGESPGTACRPPMPAPPHRRQPPHLSDSVCASRAAPPTPECLAEVRAALRLTRLLQVPPLPRLCWSPCGSELAAAAAAAGLDRRALRDAWVRERNIDARERHWLAAIHTHLALGLNPKPREGGFRRLTGKPWLPRGGQRRGPSPWELS</sequence>
<accession>A0A834B2P5</accession>
<evidence type="ECO:0000313" key="2">
    <source>
        <dbReference type="EMBL" id="KAF6120050.1"/>
    </source>
</evidence>